<dbReference type="InterPro" id="IPR039422">
    <property type="entry name" value="MarR/SlyA-like"/>
</dbReference>
<dbReference type="AlphaFoldDB" id="A0A7W8GDZ7"/>
<proteinExistence type="predicted"/>
<dbReference type="PANTHER" id="PTHR33164">
    <property type="entry name" value="TRANSCRIPTIONAL REGULATOR, MARR FAMILY"/>
    <property type="match status" value="1"/>
</dbReference>
<dbReference type="RefSeq" id="WP_343057617.1">
    <property type="nucleotide sequence ID" value="NZ_JACHFN010000003.1"/>
</dbReference>
<dbReference type="Pfam" id="PF12802">
    <property type="entry name" value="MarR_2"/>
    <property type="match status" value="1"/>
</dbReference>
<dbReference type="InterPro" id="IPR000835">
    <property type="entry name" value="HTH_MarR-typ"/>
</dbReference>
<dbReference type="PROSITE" id="PS50995">
    <property type="entry name" value="HTH_MARR_2"/>
    <property type="match status" value="1"/>
</dbReference>
<dbReference type="SMART" id="SM00347">
    <property type="entry name" value="HTH_MARR"/>
    <property type="match status" value="1"/>
</dbReference>
<dbReference type="GO" id="GO:0006950">
    <property type="term" value="P:response to stress"/>
    <property type="evidence" value="ECO:0007669"/>
    <property type="project" value="TreeGrafter"/>
</dbReference>
<protein>
    <submittedName>
        <fullName evidence="2">DNA-binding MarR family transcriptional regulator</fullName>
    </submittedName>
</protein>
<dbReference type="EMBL" id="JACHFN010000003">
    <property type="protein sequence ID" value="MBB5233573.1"/>
    <property type="molecule type" value="Genomic_DNA"/>
</dbReference>
<gene>
    <name evidence="2" type="ORF">HNQ09_001003</name>
</gene>
<dbReference type="PANTHER" id="PTHR33164:SF43">
    <property type="entry name" value="HTH-TYPE TRANSCRIPTIONAL REPRESSOR YETL"/>
    <property type="match status" value="1"/>
</dbReference>
<dbReference type="Proteomes" id="UP000525389">
    <property type="component" value="Unassembled WGS sequence"/>
</dbReference>
<sequence>MTSPPSSPPTQEQVGRFLASMWRFHRRLKQELDPLLTARHGIDARKFLILRAIQAGQQYPTLLSEHLQIPATLLSRYLDQLTKGGLIERRLDAQDSRRTCLSLTPAGQEVVRDTLDTVYSLTGARLTQLDPQILPALLGALELLTHEDPA</sequence>
<dbReference type="InterPro" id="IPR036390">
    <property type="entry name" value="WH_DNA-bd_sf"/>
</dbReference>
<dbReference type="Gene3D" id="1.10.10.10">
    <property type="entry name" value="Winged helix-like DNA-binding domain superfamily/Winged helix DNA-binding domain"/>
    <property type="match status" value="1"/>
</dbReference>
<keyword evidence="2" id="KW-0238">DNA-binding</keyword>
<accession>A0A7W8GDZ7</accession>
<evidence type="ECO:0000313" key="2">
    <source>
        <dbReference type="EMBL" id="MBB5233573.1"/>
    </source>
</evidence>
<evidence type="ECO:0000313" key="3">
    <source>
        <dbReference type="Proteomes" id="UP000525389"/>
    </source>
</evidence>
<name>A0A7W8GDZ7_9DEIO</name>
<dbReference type="GO" id="GO:0003677">
    <property type="term" value="F:DNA binding"/>
    <property type="evidence" value="ECO:0007669"/>
    <property type="project" value="UniProtKB-KW"/>
</dbReference>
<evidence type="ECO:0000259" key="1">
    <source>
        <dbReference type="PROSITE" id="PS50995"/>
    </source>
</evidence>
<organism evidence="2 3">
    <name type="scientific">Deinococcus budaensis</name>
    <dbReference type="NCBI Taxonomy" id="1665626"/>
    <lineage>
        <taxon>Bacteria</taxon>
        <taxon>Thermotogati</taxon>
        <taxon>Deinococcota</taxon>
        <taxon>Deinococci</taxon>
        <taxon>Deinococcales</taxon>
        <taxon>Deinococcaceae</taxon>
        <taxon>Deinococcus</taxon>
    </lineage>
</organism>
<dbReference type="InterPro" id="IPR036388">
    <property type="entry name" value="WH-like_DNA-bd_sf"/>
</dbReference>
<comment type="caution">
    <text evidence="2">The sequence shown here is derived from an EMBL/GenBank/DDBJ whole genome shotgun (WGS) entry which is preliminary data.</text>
</comment>
<keyword evidence="3" id="KW-1185">Reference proteome</keyword>
<dbReference type="PRINTS" id="PR00598">
    <property type="entry name" value="HTHMARR"/>
</dbReference>
<reference evidence="2 3" key="1">
    <citation type="submission" date="2020-08" db="EMBL/GenBank/DDBJ databases">
        <title>Genomic Encyclopedia of Type Strains, Phase IV (KMG-IV): sequencing the most valuable type-strain genomes for metagenomic binning, comparative biology and taxonomic classification.</title>
        <authorList>
            <person name="Goeker M."/>
        </authorList>
    </citation>
    <scope>NUCLEOTIDE SEQUENCE [LARGE SCALE GENOMIC DNA]</scope>
    <source>
        <strain evidence="2 3">DSM 101791</strain>
    </source>
</reference>
<dbReference type="InterPro" id="IPR011991">
    <property type="entry name" value="ArsR-like_HTH"/>
</dbReference>
<dbReference type="CDD" id="cd00090">
    <property type="entry name" value="HTH_ARSR"/>
    <property type="match status" value="1"/>
</dbReference>
<dbReference type="GO" id="GO:0003700">
    <property type="term" value="F:DNA-binding transcription factor activity"/>
    <property type="evidence" value="ECO:0007669"/>
    <property type="project" value="InterPro"/>
</dbReference>
<dbReference type="SUPFAM" id="SSF46785">
    <property type="entry name" value="Winged helix' DNA-binding domain"/>
    <property type="match status" value="1"/>
</dbReference>
<feature type="domain" description="HTH marR-type" evidence="1">
    <location>
        <begin position="14"/>
        <end position="146"/>
    </location>
</feature>